<dbReference type="STRING" id="5627.A0A1C7MGH0"/>
<feature type="transmembrane region" description="Helical" evidence="5">
    <location>
        <begin position="151"/>
        <end position="169"/>
    </location>
</feature>
<dbReference type="PANTHER" id="PTHR28018">
    <property type="entry name" value="RESPIRATORY SUPERCOMPLEX FACTOR 2, MITOCHONDRIAL"/>
    <property type="match status" value="1"/>
</dbReference>
<evidence type="ECO:0000256" key="1">
    <source>
        <dbReference type="ARBA" id="ARBA00004173"/>
    </source>
</evidence>
<evidence type="ECO:0000256" key="2">
    <source>
        <dbReference type="ARBA" id="ARBA00022692"/>
    </source>
</evidence>
<gene>
    <name evidence="7" type="primary">RCF2_0</name>
    <name evidence="7" type="ORF">A0H81_04284</name>
</gene>
<dbReference type="PROSITE" id="PS51503">
    <property type="entry name" value="HIG1"/>
    <property type="match status" value="1"/>
</dbReference>
<comment type="subcellular location">
    <subcellularLocation>
        <location evidence="1">Mitochondrion</location>
    </subcellularLocation>
</comment>
<keyword evidence="8" id="KW-1185">Reference proteome</keyword>
<proteinExistence type="predicted"/>
<sequence length="217" mass="24166">MKLATEEELAGHHAATVRGAVEGVVAGFAISLPASWYANRRWAYYRKLPIHLKALGVIMVVAPLYAIQAERRGVEFDKSTWTGAGKALLEKEEVRERKRLNMLQGSEKIREWAARNQYKVILGSWALSMGIAGAIVMGNRHQSTAQKVVQARMWAQGLTIGVLIGAGVLTHSQRVLQREADHSWVGILEEQQKEQKQLDQKQQLLLRAVPSQPLPSS</sequence>
<feature type="transmembrane region" description="Helical" evidence="5">
    <location>
        <begin position="120"/>
        <end position="139"/>
    </location>
</feature>
<dbReference type="InterPro" id="IPR040153">
    <property type="entry name" value="Rcf2"/>
</dbReference>
<name>A0A1C7MGH0_GRIFR</name>
<evidence type="ECO:0000313" key="7">
    <source>
        <dbReference type="EMBL" id="OBZ75928.1"/>
    </source>
</evidence>
<dbReference type="InterPro" id="IPR007667">
    <property type="entry name" value="Hypoxia_induced_domain"/>
</dbReference>
<protein>
    <submittedName>
        <fullName evidence="7">Respiratory supercomplex factor 2, mitochondrial</fullName>
    </submittedName>
</protein>
<dbReference type="PANTHER" id="PTHR28018:SF3">
    <property type="entry name" value="RESPIRATORY SUPERCOMPLEX FACTOR 2, MITOCHONDRIAL"/>
    <property type="match status" value="1"/>
</dbReference>
<dbReference type="OMA" id="GDSRWQT"/>
<dbReference type="Proteomes" id="UP000092993">
    <property type="component" value="Unassembled WGS sequence"/>
</dbReference>
<accession>A0A1C7MGH0</accession>
<dbReference type="AlphaFoldDB" id="A0A1C7MGH0"/>
<organism evidence="7 8">
    <name type="scientific">Grifola frondosa</name>
    <name type="common">Maitake</name>
    <name type="synonym">Polyporus frondosus</name>
    <dbReference type="NCBI Taxonomy" id="5627"/>
    <lineage>
        <taxon>Eukaryota</taxon>
        <taxon>Fungi</taxon>
        <taxon>Dikarya</taxon>
        <taxon>Basidiomycota</taxon>
        <taxon>Agaricomycotina</taxon>
        <taxon>Agaricomycetes</taxon>
        <taxon>Polyporales</taxon>
        <taxon>Grifolaceae</taxon>
        <taxon>Grifola</taxon>
    </lineage>
</organism>
<evidence type="ECO:0000256" key="4">
    <source>
        <dbReference type="ARBA" id="ARBA00023136"/>
    </source>
</evidence>
<dbReference type="OrthoDB" id="1915122at2759"/>
<comment type="caution">
    <text evidence="7">The sequence shown here is derived from an EMBL/GenBank/DDBJ whole genome shotgun (WGS) entry which is preliminary data.</text>
</comment>
<keyword evidence="2 5" id="KW-0812">Transmembrane</keyword>
<feature type="transmembrane region" description="Helical" evidence="5">
    <location>
        <begin position="20"/>
        <end position="38"/>
    </location>
</feature>
<evidence type="ECO:0000256" key="3">
    <source>
        <dbReference type="ARBA" id="ARBA00022989"/>
    </source>
</evidence>
<keyword evidence="3 5" id="KW-1133">Transmembrane helix</keyword>
<feature type="domain" description="HIG1" evidence="6">
    <location>
        <begin position="90"/>
        <end position="181"/>
    </location>
</feature>
<dbReference type="GO" id="GO:0005739">
    <property type="term" value="C:mitochondrion"/>
    <property type="evidence" value="ECO:0007669"/>
    <property type="project" value="UniProtKB-SubCell"/>
</dbReference>
<keyword evidence="4 5" id="KW-0472">Membrane</keyword>
<evidence type="ECO:0000256" key="5">
    <source>
        <dbReference type="SAM" id="Phobius"/>
    </source>
</evidence>
<evidence type="ECO:0000313" key="8">
    <source>
        <dbReference type="Proteomes" id="UP000092993"/>
    </source>
</evidence>
<evidence type="ECO:0000259" key="6">
    <source>
        <dbReference type="PROSITE" id="PS51503"/>
    </source>
</evidence>
<reference evidence="7 8" key="1">
    <citation type="submission" date="2016-03" db="EMBL/GenBank/DDBJ databases">
        <title>Whole genome sequencing of Grifola frondosa 9006-11.</title>
        <authorList>
            <person name="Min B."/>
            <person name="Park H."/>
            <person name="Kim J.-G."/>
            <person name="Cho H."/>
            <person name="Oh Y.-L."/>
            <person name="Kong W.-S."/>
            <person name="Choi I.-G."/>
        </authorList>
    </citation>
    <scope>NUCLEOTIDE SEQUENCE [LARGE SCALE GENOMIC DNA]</scope>
    <source>
        <strain evidence="7 8">9006-11</strain>
    </source>
</reference>
<dbReference type="GO" id="GO:0033617">
    <property type="term" value="P:mitochondrial respiratory chain complex IV assembly"/>
    <property type="evidence" value="ECO:0007669"/>
    <property type="project" value="TreeGrafter"/>
</dbReference>
<dbReference type="EMBL" id="LUGG01000004">
    <property type="protein sequence ID" value="OBZ75928.1"/>
    <property type="molecule type" value="Genomic_DNA"/>
</dbReference>
<dbReference type="Pfam" id="PF04588">
    <property type="entry name" value="HIG_1_N"/>
    <property type="match status" value="1"/>
</dbReference>